<feature type="repeat" description="Lumazine-binding" evidence="10">
    <location>
        <begin position="1"/>
        <end position="96"/>
    </location>
</feature>
<evidence type="ECO:0000256" key="7">
    <source>
        <dbReference type="ARBA" id="ARBA00022679"/>
    </source>
</evidence>
<evidence type="ECO:0000256" key="2">
    <source>
        <dbReference type="ARBA" id="ARBA00002803"/>
    </source>
</evidence>
<evidence type="ECO:0000256" key="6">
    <source>
        <dbReference type="ARBA" id="ARBA00022619"/>
    </source>
</evidence>
<dbReference type="PIRSF" id="PIRSF000498">
    <property type="entry name" value="Riboflavin_syn_A"/>
    <property type="match status" value="1"/>
</dbReference>
<evidence type="ECO:0000313" key="13">
    <source>
        <dbReference type="Proteomes" id="UP001524944"/>
    </source>
</evidence>
<comment type="catalytic activity">
    <reaction evidence="1">
        <text>2 6,7-dimethyl-8-(1-D-ribityl)lumazine + H(+) = 5-amino-6-(D-ribitylamino)uracil + riboflavin</text>
        <dbReference type="Rhea" id="RHEA:20772"/>
        <dbReference type="ChEBI" id="CHEBI:15378"/>
        <dbReference type="ChEBI" id="CHEBI:15934"/>
        <dbReference type="ChEBI" id="CHEBI:57986"/>
        <dbReference type="ChEBI" id="CHEBI:58201"/>
        <dbReference type="EC" id="2.5.1.9"/>
    </reaction>
</comment>
<evidence type="ECO:0000256" key="5">
    <source>
        <dbReference type="ARBA" id="ARBA00013950"/>
    </source>
</evidence>
<dbReference type="Proteomes" id="UP001524944">
    <property type="component" value="Unassembled WGS sequence"/>
</dbReference>
<evidence type="ECO:0000256" key="9">
    <source>
        <dbReference type="NCBIfam" id="TIGR00187"/>
    </source>
</evidence>
<dbReference type="RefSeq" id="WP_089610147.1">
    <property type="nucleotide sequence ID" value="NZ_CP022121.1"/>
</dbReference>
<keyword evidence="7 12" id="KW-0808">Transferase</keyword>
<dbReference type="EC" id="2.5.1.9" evidence="4 9"/>
<dbReference type="PROSITE" id="PS51177">
    <property type="entry name" value="LUMAZINE_BIND"/>
    <property type="match status" value="2"/>
</dbReference>
<dbReference type="NCBIfam" id="NF009566">
    <property type="entry name" value="PRK13020.1"/>
    <property type="match status" value="1"/>
</dbReference>
<feature type="repeat" description="Lumazine-binding" evidence="10">
    <location>
        <begin position="97"/>
        <end position="193"/>
    </location>
</feature>
<comment type="caution">
    <text evidence="12">The sequence shown here is derived from an EMBL/GenBank/DDBJ whole genome shotgun (WGS) entry which is preliminary data.</text>
</comment>
<evidence type="ECO:0000256" key="1">
    <source>
        <dbReference type="ARBA" id="ARBA00000968"/>
    </source>
</evidence>
<keyword evidence="13" id="KW-1185">Reference proteome</keyword>
<dbReference type="Pfam" id="PF00677">
    <property type="entry name" value="Lum_binding"/>
    <property type="match status" value="2"/>
</dbReference>
<protein>
    <recommendedName>
        <fullName evidence="5 9">Riboflavin synthase</fullName>
        <ecNumber evidence="4 9">2.5.1.9</ecNumber>
    </recommendedName>
</protein>
<dbReference type="GO" id="GO:0004746">
    <property type="term" value="F:riboflavin synthase activity"/>
    <property type="evidence" value="ECO:0007669"/>
    <property type="project" value="UniProtKB-EC"/>
</dbReference>
<sequence>MFTGLVEELGRVIGLKKGQNSARIILSAQKVLKGTVIGDSIAVNGVCLTVVEIGRDYFQADVMMETLGKSSLGDLKSGDRVNLERAVRLGDRLGGHMVSGHIDGVGTVGRQEKLDIALLTEIMAPAGVLKYMIPKGSIAIDGVSLTIVDVKKDRFTVSLIPHSAKMTTLGYKKSGDTVNLEGDMIGKYVERLMFFQENERQVKKSSISLEYLAEHGFS</sequence>
<accession>A0ABT1Y1B4</accession>
<dbReference type="SUPFAM" id="SSF63380">
    <property type="entry name" value="Riboflavin synthase domain-like"/>
    <property type="match status" value="2"/>
</dbReference>
<keyword evidence="8" id="KW-0677">Repeat</keyword>
<evidence type="ECO:0000256" key="4">
    <source>
        <dbReference type="ARBA" id="ARBA00012827"/>
    </source>
</evidence>
<comment type="function">
    <text evidence="2">Catalyzes the dismutation of two molecules of 6,7-dimethyl-8-ribityllumazine, resulting in the formation of riboflavin and 5-amino-6-(D-ribitylamino)uracil.</text>
</comment>
<feature type="domain" description="Lumazine-binding" evidence="11">
    <location>
        <begin position="1"/>
        <end position="96"/>
    </location>
</feature>
<evidence type="ECO:0000256" key="10">
    <source>
        <dbReference type="PROSITE-ProRule" id="PRU00524"/>
    </source>
</evidence>
<dbReference type="PANTHER" id="PTHR21098:SF12">
    <property type="entry name" value="RIBOFLAVIN SYNTHASE"/>
    <property type="match status" value="1"/>
</dbReference>
<dbReference type="InterPro" id="IPR023366">
    <property type="entry name" value="ATP_synth_asu-like_sf"/>
</dbReference>
<dbReference type="EMBL" id="JANPWE010000001">
    <property type="protein sequence ID" value="MCR6544648.1"/>
    <property type="molecule type" value="Genomic_DNA"/>
</dbReference>
<keyword evidence="6" id="KW-0686">Riboflavin biosynthesis</keyword>
<dbReference type="InterPro" id="IPR017938">
    <property type="entry name" value="Riboflavin_synthase-like_b-brl"/>
</dbReference>
<name>A0ABT1Y1B4_9FIRM</name>
<dbReference type="InterPro" id="IPR001783">
    <property type="entry name" value="Lumazine-bd"/>
</dbReference>
<proteinExistence type="predicted"/>
<evidence type="ECO:0000256" key="3">
    <source>
        <dbReference type="ARBA" id="ARBA00004887"/>
    </source>
</evidence>
<dbReference type="NCBIfam" id="TIGR00187">
    <property type="entry name" value="ribE"/>
    <property type="match status" value="1"/>
</dbReference>
<dbReference type="PANTHER" id="PTHR21098">
    <property type="entry name" value="RIBOFLAVIN SYNTHASE ALPHA CHAIN"/>
    <property type="match status" value="1"/>
</dbReference>
<organism evidence="12 13">
    <name type="scientific">Dehalobacterium formicoaceticum</name>
    <dbReference type="NCBI Taxonomy" id="51515"/>
    <lineage>
        <taxon>Bacteria</taxon>
        <taxon>Bacillati</taxon>
        <taxon>Bacillota</taxon>
        <taxon>Clostridia</taxon>
        <taxon>Eubacteriales</taxon>
        <taxon>Peptococcaceae</taxon>
        <taxon>Dehalobacterium</taxon>
    </lineage>
</organism>
<dbReference type="NCBIfam" id="NF006767">
    <property type="entry name" value="PRK09289.1"/>
    <property type="match status" value="1"/>
</dbReference>
<gene>
    <name evidence="12" type="ORF">NVS47_03815</name>
</gene>
<reference evidence="12 13" key="1">
    <citation type="submission" date="2022-08" db="EMBL/GenBank/DDBJ databases">
        <title>Proteogenomics of the novel Dehalobacterium formicoaceticum strain EZ94 highlights a key role of methyltransferases during anaerobic dichloromethane degradation.</title>
        <authorList>
            <person name="Wasmund K."/>
        </authorList>
    </citation>
    <scope>NUCLEOTIDE SEQUENCE [LARGE SCALE GENOMIC DNA]</scope>
    <source>
        <strain evidence="12 13">EZ94</strain>
    </source>
</reference>
<evidence type="ECO:0000256" key="8">
    <source>
        <dbReference type="ARBA" id="ARBA00022737"/>
    </source>
</evidence>
<comment type="pathway">
    <text evidence="3">Cofactor biosynthesis; riboflavin biosynthesis; riboflavin from 2-hydroxy-3-oxobutyl phosphate and 5-amino-6-(D-ribitylamino)uracil: step 2/2.</text>
</comment>
<dbReference type="InterPro" id="IPR026017">
    <property type="entry name" value="Lumazine-bd_dom"/>
</dbReference>
<evidence type="ECO:0000259" key="11">
    <source>
        <dbReference type="PROSITE" id="PS51177"/>
    </source>
</evidence>
<dbReference type="Gene3D" id="2.40.30.20">
    <property type="match status" value="2"/>
</dbReference>
<feature type="domain" description="Lumazine-binding" evidence="11">
    <location>
        <begin position="97"/>
        <end position="193"/>
    </location>
</feature>
<dbReference type="CDD" id="cd00402">
    <property type="entry name" value="Riboflavin_synthase_like"/>
    <property type="match status" value="1"/>
</dbReference>
<evidence type="ECO:0000313" key="12">
    <source>
        <dbReference type="EMBL" id="MCR6544648.1"/>
    </source>
</evidence>